<dbReference type="InterPro" id="IPR024399">
    <property type="entry name" value="DUF2628"/>
</dbReference>
<name>A0A9X7ANJ7_BACTU</name>
<accession>A0A9X7ANJ7</accession>
<proteinExistence type="predicted"/>
<evidence type="ECO:0000256" key="1">
    <source>
        <dbReference type="SAM" id="Phobius"/>
    </source>
</evidence>
<evidence type="ECO:0000313" key="2">
    <source>
        <dbReference type="EMBL" id="PFT46451.1"/>
    </source>
</evidence>
<keyword evidence="1" id="KW-0472">Membrane</keyword>
<keyword evidence="1" id="KW-0812">Transmembrane</keyword>
<dbReference type="EMBL" id="NVCO01000035">
    <property type="protein sequence ID" value="PFT46451.1"/>
    <property type="molecule type" value="Genomic_DNA"/>
</dbReference>
<feature type="transmembrane region" description="Helical" evidence="1">
    <location>
        <begin position="89"/>
        <end position="109"/>
    </location>
</feature>
<feature type="transmembrane region" description="Helical" evidence="1">
    <location>
        <begin position="179"/>
        <end position="199"/>
    </location>
</feature>
<organism evidence="2 3">
    <name type="scientific">Bacillus thuringiensis</name>
    <dbReference type="NCBI Taxonomy" id="1428"/>
    <lineage>
        <taxon>Bacteria</taxon>
        <taxon>Bacillati</taxon>
        <taxon>Bacillota</taxon>
        <taxon>Bacilli</taxon>
        <taxon>Bacillales</taxon>
        <taxon>Bacillaceae</taxon>
        <taxon>Bacillus</taxon>
        <taxon>Bacillus cereus group</taxon>
    </lineage>
</organism>
<dbReference type="Proteomes" id="UP000226106">
    <property type="component" value="Unassembled WGS sequence"/>
</dbReference>
<dbReference type="AlphaFoldDB" id="A0A9X7ANJ7"/>
<reference evidence="2 3" key="1">
    <citation type="submission" date="2017-09" db="EMBL/GenBank/DDBJ databases">
        <title>Large-scale bioinformatics analysis of Bacillus genomes uncovers conserved roles of natural products in bacterial physiology.</title>
        <authorList>
            <consortium name="Agbiome Team Llc"/>
            <person name="Bleich R.M."/>
            <person name="Grubbs K.J."/>
            <person name="Santa Maria K.C."/>
            <person name="Allen S.E."/>
            <person name="Farag S."/>
            <person name="Shank E.A."/>
            <person name="Bowers A."/>
        </authorList>
    </citation>
    <scope>NUCLEOTIDE SEQUENCE [LARGE SCALE GENOMIC DNA]</scope>
    <source>
        <strain evidence="2 3">AFS065400</strain>
    </source>
</reference>
<keyword evidence="1" id="KW-1133">Transmembrane helix</keyword>
<sequence>MGRGIVLKCINCGQPCEEEQLNCASCQRNLDNEQDEGSSLIDKELEVYVGRQYPYYKRKWELENKRIARWSWNGWATIFNIGWLGYRKYYVPAALFMLLLIACDAFSYYMGFNVALPIVNMVPLTFLLLIFILFGMGIFSNGLYYQFAERRIYRIKAREIKDKSVENYLIHDSGGTSKMGATIVTILAVASIFFSHFFFPTDRDVIQKVRTSSLYEYPFFSIGESFENYFQNSGWIYYRGTEGLELVEFQGYNAEVPGQKVAIQFVVDYKLGEVEPYSLTVNGESKTEEEFLKMMDEIFKVQNPFDIEDGLQVNAIQKSGWKEISNRFFYVCQNKYLK</sequence>
<comment type="caution">
    <text evidence="2">The sequence shown here is derived from an EMBL/GenBank/DDBJ whole genome shotgun (WGS) entry which is preliminary data.</text>
</comment>
<dbReference type="Pfam" id="PF10947">
    <property type="entry name" value="DUF2628"/>
    <property type="match status" value="1"/>
</dbReference>
<evidence type="ECO:0000313" key="3">
    <source>
        <dbReference type="Proteomes" id="UP000226106"/>
    </source>
</evidence>
<protein>
    <submittedName>
        <fullName evidence="2">DUF2628 domain-containing protein</fullName>
    </submittedName>
</protein>
<feature type="transmembrane region" description="Helical" evidence="1">
    <location>
        <begin position="121"/>
        <end position="144"/>
    </location>
</feature>
<gene>
    <name evidence="2" type="ORF">COK72_12760</name>
</gene>